<dbReference type="eggNOG" id="ENOG502TJTR">
    <property type="taxonomic scope" value="Eukaryota"/>
</dbReference>
<evidence type="ECO:0000313" key="3">
    <source>
        <dbReference type="EMBL" id="EGT31166.1"/>
    </source>
</evidence>
<evidence type="ECO:0000259" key="2">
    <source>
        <dbReference type="Pfam" id="PF01579"/>
    </source>
</evidence>
<gene>
    <name evidence="3" type="ORF">CAEBREN_14584</name>
</gene>
<feature type="chain" id="PRO_5003403659" description="T20D4.11-like domain-containing protein" evidence="1">
    <location>
        <begin position="18"/>
        <end position="180"/>
    </location>
</feature>
<dbReference type="PANTHER" id="PTHR21453">
    <property type="entry name" value="DUF19 DOMAIN-CONTAINING PROTEIN-RELATED-RELATED"/>
    <property type="match status" value="1"/>
</dbReference>
<name>G0MA09_CAEBE</name>
<dbReference type="Pfam" id="PF01579">
    <property type="entry name" value="DUF19"/>
    <property type="match status" value="1"/>
</dbReference>
<dbReference type="InterPro" id="IPR002542">
    <property type="entry name" value="T20D4.11-like_dom"/>
</dbReference>
<dbReference type="PIRSF" id="PIRSF015697">
    <property type="entry name" value="UCP015697"/>
    <property type="match status" value="1"/>
</dbReference>
<dbReference type="OrthoDB" id="5835962at2759"/>
<dbReference type="PANTHER" id="PTHR21453:SF30">
    <property type="entry name" value="DUF19 DOMAIN-CONTAINING PROTEIN"/>
    <property type="match status" value="1"/>
</dbReference>
<sequence length="180" mass="20729">MLLVLLYLFIVILGAKAKGCKLSDGRYECLKKFNEIRNKTLTSNLTDDKVINDLFKSCQKFKACAPAMKCQAESKIVGYIDSMLTICDVIDFRHDPEFIECSGKIEARNSKCLREWNPFPDKVEDQAKRKQDQENACKNFFGKYNCMERETIEVCGVKLWDAQKKHFLALNSITKACKFD</sequence>
<dbReference type="Proteomes" id="UP000008068">
    <property type="component" value="Unassembled WGS sequence"/>
</dbReference>
<dbReference type="OMA" id="NCMERET"/>
<dbReference type="AlphaFoldDB" id="G0MA09"/>
<evidence type="ECO:0000313" key="4">
    <source>
        <dbReference type="Proteomes" id="UP000008068"/>
    </source>
</evidence>
<feature type="signal peptide" evidence="1">
    <location>
        <begin position="1"/>
        <end position="17"/>
    </location>
</feature>
<keyword evidence="4" id="KW-1185">Reference proteome</keyword>
<dbReference type="HOGENOM" id="CLU_078890_3_0_1"/>
<dbReference type="InterPro" id="IPR016638">
    <property type="entry name" value="UPF0376"/>
</dbReference>
<protein>
    <recommendedName>
        <fullName evidence="2">T20D4.11-like domain-containing protein</fullName>
    </recommendedName>
</protein>
<proteinExistence type="predicted"/>
<dbReference type="EMBL" id="GL379787">
    <property type="protein sequence ID" value="EGT31166.1"/>
    <property type="molecule type" value="Genomic_DNA"/>
</dbReference>
<reference evidence="4" key="1">
    <citation type="submission" date="2011-07" db="EMBL/GenBank/DDBJ databases">
        <authorList>
            <consortium name="Caenorhabditis brenneri Sequencing and Analysis Consortium"/>
            <person name="Wilson R.K."/>
        </authorList>
    </citation>
    <scope>NUCLEOTIDE SEQUENCE [LARGE SCALE GENOMIC DNA]</scope>
    <source>
        <strain evidence="4">PB2801</strain>
    </source>
</reference>
<dbReference type="InParanoid" id="G0MA09"/>
<accession>G0MA09</accession>
<keyword evidence="1" id="KW-0732">Signal</keyword>
<organism evidence="4">
    <name type="scientific">Caenorhabditis brenneri</name>
    <name type="common">Nematode worm</name>
    <dbReference type="NCBI Taxonomy" id="135651"/>
    <lineage>
        <taxon>Eukaryota</taxon>
        <taxon>Metazoa</taxon>
        <taxon>Ecdysozoa</taxon>
        <taxon>Nematoda</taxon>
        <taxon>Chromadorea</taxon>
        <taxon>Rhabditida</taxon>
        <taxon>Rhabditina</taxon>
        <taxon>Rhabditomorpha</taxon>
        <taxon>Rhabditoidea</taxon>
        <taxon>Rhabditidae</taxon>
        <taxon>Peloderinae</taxon>
        <taxon>Caenorhabditis</taxon>
    </lineage>
</organism>
<evidence type="ECO:0000256" key="1">
    <source>
        <dbReference type="SAM" id="SignalP"/>
    </source>
</evidence>
<feature type="domain" description="T20D4.11-like" evidence="2">
    <location>
        <begin position="26"/>
        <end position="178"/>
    </location>
</feature>